<accession>A0ABP5GK74</accession>
<dbReference type="InterPro" id="IPR000182">
    <property type="entry name" value="GNAT_dom"/>
</dbReference>
<dbReference type="Gene3D" id="3.40.630.30">
    <property type="match status" value="1"/>
</dbReference>
<dbReference type="Pfam" id="PF00583">
    <property type="entry name" value="Acetyltransf_1"/>
    <property type="match status" value="1"/>
</dbReference>
<comment type="caution">
    <text evidence="2">The sequence shown here is derived from an EMBL/GenBank/DDBJ whole genome shotgun (WGS) entry which is preliminary data.</text>
</comment>
<dbReference type="PANTHER" id="PTHR43072">
    <property type="entry name" value="N-ACETYLTRANSFERASE"/>
    <property type="match status" value="1"/>
</dbReference>
<dbReference type="SUPFAM" id="SSF55729">
    <property type="entry name" value="Acyl-CoA N-acyltransferases (Nat)"/>
    <property type="match status" value="1"/>
</dbReference>
<keyword evidence="3" id="KW-1185">Reference proteome</keyword>
<name>A0ABP5GK74_9ACTN</name>
<dbReference type="CDD" id="cd04301">
    <property type="entry name" value="NAT_SF"/>
    <property type="match status" value="1"/>
</dbReference>
<proteinExistence type="predicted"/>
<sequence>MRIELAVDGHPVTVRDLEPADEDGVLALFIACEDWFVAATGQPSAPGDVQSAFYSLPEGSDLDDKVLLVIETRGRVVGFVDAVRRCPHIAAVSVGTFLIDPDYRRLGIGRAAAQALFSAASDADFAQVNAHVVDGWSPGRRFLAALGFSFSAPRRPTTAINRNLAPGEDRAVVPALISF</sequence>
<dbReference type="PANTHER" id="PTHR43072:SF60">
    <property type="entry name" value="L-2,4-DIAMINOBUTYRIC ACID ACETYLTRANSFERASE"/>
    <property type="match status" value="1"/>
</dbReference>
<gene>
    <name evidence="2" type="ORF">GCM10009839_63200</name>
</gene>
<evidence type="ECO:0000259" key="1">
    <source>
        <dbReference type="PROSITE" id="PS51186"/>
    </source>
</evidence>
<dbReference type="InterPro" id="IPR016181">
    <property type="entry name" value="Acyl_CoA_acyltransferase"/>
</dbReference>
<dbReference type="RefSeq" id="WP_344669343.1">
    <property type="nucleotide sequence ID" value="NZ_BAAAQN010000046.1"/>
</dbReference>
<reference evidence="3" key="1">
    <citation type="journal article" date="2019" name="Int. J. Syst. Evol. Microbiol.">
        <title>The Global Catalogue of Microorganisms (GCM) 10K type strain sequencing project: providing services to taxonomists for standard genome sequencing and annotation.</title>
        <authorList>
            <consortium name="The Broad Institute Genomics Platform"/>
            <consortium name="The Broad Institute Genome Sequencing Center for Infectious Disease"/>
            <person name="Wu L."/>
            <person name="Ma J."/>
        </authorList>
    </citation>
    <scope>NUCLEOTIDE SEQUENCE [LARGE SCALE GENOMIC DNA]</scope>
    <source>
        <strain evidence="3">JCM 16014</strain>
    </source>
</reference>
<feature type="domain" description="N-acetyltransferase" evidence="1">
    <location>
        <begin position="12"/>
        <end position="166"/>
    </location>
</feature>
<dbReference type="PROSITE" id="PS51186">
    <property type="entry name" value="GNAT"/>
    <property type="match status" value="1"/>
</dbReference>
<evidence type="ECO:0000313" key="3">
    <source>
        <dbReference type="Proteomes" id="UP001500751"/>
    </source>
</evidence>
<organism evidence="2 3">
    <name type="scientific">Catenulispora yoronensis</name>
    <dbReference type="NCBI Taxonomy" id="450799"/>
    <lineage>
        <taxon>Bacteria</taxon>
        <taxon>Bacillati</taxon>
        <taxon>Actinomycetota</taxon>
        <taxon>Actinomycetes</taxon>
        <taxon>Catenulisporales</taxon>
        <taxon>Catenulisporaceae</taxon>
        <taxon>Catenulispora</taxon>
    </lineage>
</organism>
<dbReference type="Proteomes" id="UP001500751">
    <property type="component" value="Unassembled WGS sequence"/>
</dbReference>
<dbReference type="EMBL" id="BAAAQN010000046">
    <property type="protein sequence ID" value="GAA2048857.1"/>
    <property type="molecule type" value="Genomic_DNA"/>
</dbReference>
<protein>
    <recommendedName>
        <fullName evidence="1">N-acetyltransferase domain-containing protein</fullName>
    </recommendedName>
</protein>
<evidence type="ECO:0000313" key="2">
    <source>
        <dbReference type="EMBL" id="GAA2048857.1"/>
    </source>
</evidence>